<reference evidence="5" key="1">
    <citation type="submission" date="2012-12" db="EMBL/GenBank/DDBJ databases">
        <authorList>
            <person name="Hellsten U."/>
            <person name="Grimwood J."/>
            <person name="Chapman J.A."/>
            <person name="Shapiro H."/>
            <person name="Aerts A."/>
            <person name="Otillar R.P."/>
            <person name="Terry A.Y."/>
            <person name="Boore J.L."/>
            <person name="Simakov O."/>
            <person name="Marletaz F."/>
            <person name="Cho S.-J."/>
            <person name="Edsinger-Gonzales E."/>
            <person name="Havlak P."/>
            <person name="Kuo D.-H."/>
            <person name="Larsson T."/>
            <person name="Lv J."/>
            <person name="Arendt D."/>
            <person name="Savage R."/>
            <person name="Osoegawa K."/>
            <person name="de Jong P."/>
            <person name="Lindberg D.R."/>
            <person name="Seaver E.C."/>
            <person name="Weisblat D.A."/>
            <person name="Putnam N.H."/>
            <person name="Grigoriev I.V."/>
            <person name="Rokhsar D.S."/>
        </authorList>
    </citation>
    <scope>NUCLEOTIDE SEQUENCE</scope>
</reference>
<organism evidence="4 5">
    <name type="scientific">Helobdella robusta</name>
    <name type="common">Californian leech</name>
    <dbReference type="NCBI Taxonomy" id="6412"/>
    <lineage>
        <taxon>Eukaryota</taxon>
        <taxon>Metazoa</taxon>
        <taxon>Spiralia</taxon>
        <taxon>Lophotrochozoa</taxon>
        <taxon>Annelida</taxon>
        <taxon>Clitellata</taxon>
        <taxon>Hirudinea</taxon>
        <taxon>Rhynchobdellida</taxon>
        <taxon>Glossiphoniidae</taxon>
        <taxon>Helobdella</taxon>
    </lineage>
</organism>
<dbReference type="GeneID" id="20202268"/>
<keyword evidence="5" id="KW-1185">Reference proteome</keyword>
<dbReference type="OMA" id="ECNCEST"/>
<proteinExistence type="predicted"/>
<evidence type="ECO:0000256" key="2">
    <source>
        <dbReference type="SAM" id="MobiDB-lite"/>
    </source>
</evidence>
<sequence length="492" mass="57395">MLDSLKLIEFDGIYMKRIQDLVDEPLKHCHAWLRSLEVLMNTMSDFKKPFDIKEYITRSNQQLNIFNLKENININFNSHLKKDLQKFSSEIKAAIDHVEKIFENGIISVHSKCLELLNDQLNVHRAKLNDAKRCVIEETNVNEKLSEKLEILKHELKKKEEEFRKLQKHLKLMKIEKGQAEENSIKFKERIESLSKKLKTLNTDCEKMKYEHQNTYSNMQTKINSLQETISAFKSKEEQYEIELSSLRLQMLNDRLQLVSRSSQTDFKSSECNCESTDAADLTNDEQVFCTAVHNEDSQLIKIDFEETTNIPTFSELETDTLVDVVHTKKDALLKDSFKNSRSFAKEKSALCKTSRNKSDAQNNSNEHDKKTISNLKKDISVLVSKQTDMNELKEFHRKEINSMSEKFQQMRTKLNRSNHQVTQLAQLVDRQKSQIENLQLDLKKQSAVIDEYQTKLEKQTVDMRILENLLPSGNSANETHKVLISCGVLWR</sequence>
<dbReference type="EMBL" id="AMQM01002920">
    <property type="status" value="NOT_ANNOTATED_CDS"/>
    <property type="molecule type" value="Genomic_DNA"/>
</dbReference>
<dbReference type="CTD" id="20202268"/>
<gene>
    <name evidence="4" type="primary">20202268</name>
    <name evidence="3" type="ORF">HELRODRAFT_168217</name>
</gene>
<dbReference type="AlphaFoldDB" id="T1F0B8"/>
<reference evidence="4" key="3">
    <citation type="submission" date="2015-06" db="UniProtKB">
        <authorList>
            <consortium name="EnsemblMetazoa"/>
        </authorList>
    </citation>
    <scope>IDENTIFICATION</scope>
</reference>
<dbReference type="RefSeq" id="XP_009012348.1">
    <property type="nucleotide sequence ID" value="XM_009014100.1"/>
</dbReference>
<evidence type="ECO:0000256" key="1">
    <source>
        <dbReference type="SAM" id="Coils"/>
    </source>
</evidence>
<keyword evidence="1" id="KW-0175">Coiled coil</keyword>
<feature type="coiled-coil region" evidence="1">
    <location>
        <begin position="114"/>
        <end position="243"/>
    </location>
</feature>
<evidence type="ECO:0000313" key="4">
    <source>
        <dbReference type="EnsemblMetazoa" id="HelroP168217"/>
    </source>
</evidence>
<dbReference type="KEGG" id="hro:HELRODRAFT_168217"/>
<dbReference type="InParanoid" id="T1F0B8"/>
<dbReference type="Proteomes" id="UP000015101">
    <property type="component" value="Unassembled WGS sequence"/>
</dbReference>
<feature type="coiled-coil region" evidence="1">
    <location>
        <begin position="422"/>
        <end position="470"/>
    </location>
</feature>
<dbReference type="EnsemblMetazoa" id="HelroT168217">
    <property type="protein sequence ID" value="HelroP168217"/>
    <property type="gene ID" value="HelroG168217"/>
</dbReference>
<protein>
    <submittedName>
        <fullName evidence="3 4">Uncharacterized protein</fullName>
    </submittedName>
</protein>
<feature type="region of interest" description="Disordered" evidence="2">
    <location>
        <begin position="349"/>
        <end position="372"/>
    </location>
</feature>
<reference evidence="3 5" key="2">
    <citation type="journal article" date="2013" name="Nature">
        <title>Insights into bilaterian evolution from three spiralian genomes.</title>
        <authorList>
            <person name="Simakov O."/>
            <person name="Marletaz F."/>
            <person name="Cho S.J."/>
            <person name="Edsinger-Gonzales E."/>
            <person name="Havlak P."/>
            <person name="Hellsten U."/>
            <person name="Kuo D.H."/>
            <person name="Larsson T."/>
            <person name="Lv J."/>
            <person name="Arendt D."/>
            <person name="Savage R."/>
            <person name="Osoegawa K."/>
            <person name="de Jong P."/>
            <person name="Grimwood J."/>
            <person name="Chapman J.A."/>
            <person name="Shapiro H."/>
            <person name="Aerts A."/>
            <person name="Otillar R.P."/>
            <person name="Terry A.Y."/>
            <person name="Boore J.L."/>
            <person name="Grigoriev I.V."/>
            <person name="Lindberg D.R."/>
            <person name="Seaver E.C."/>
            <person name="Weisblat D.A."/>
            <person name="Putnam N.H."/>
            <person name="Rokhsar D.S."/>
        </authorList>
    </citation>
    <scope>NUCLEOTIDE SEQUENCE</scope>
</reference>
<dbReference type="EMBL" id="KB095959">
    <property type="protein sequence ID" value="ESO09255.1"/>
    <property type="molecule type" value="Genomic_DNA"/>
</dbReference>
<name>T1F0B8_HELRO</name>
<dbReference type="HOGENOM" id="CLU_554643_0_0_1"/>
<accession>T1F0B8</accession>
<evidence type="ECO:0000313" key="5">
    <source>
        <dbReference type="Proteomes" id="UP000015101"/>
    </source>
</evidence>
<evidence type="ECO:0000313" key="3">
    <source>
        <dbReference type="EMBL" id="ESO09255.1"/>
    </source>
</evidence>